<feature type="transmembrane region" description="Helical" evidence="1">
    <location>
        <begin position="100"/>
        <end position="120"/>
    </location>
</feature>
<keyword evidence="1" id="KW-1133">Transmembrane helix</keyword>
<dbReference type="SMART" id="SM00014">
    <property type="entry name" value="acidPPc"/>
    <property type="match status" value="1"/>
</dbReference>
<dbReference type="GO" id="GO:0050380">
    <property type="term" value="F:undecaprenyl-diphosphatase activity"/>
    <property type="evidence" value="ECO:0007669"/>
    <property type="project" value="InterPro"/>
</dbReference>
<dbReference type="AlphaFoldDB" id="A0A430JIX7"/>
<dbReference type="Pfam" id="PF01569">
    <property type="entry name" value="PAP2"/>
    <property type="match status" value="1"/>
</dbReference>
<reference evidence="3 4" key="1">
    <citation type="submission" date="2018-12" db="EMBL/GenBank/DDBJ databases">
        <title>Bacillus ochoae sp. nov., Paenibacillus whitsoniae sp. nov., Paenibacillus spiritus sp. nov. Isolated from the Mars Exploration Rover during spacecraft assembly.</title>
        <authorList>
            <person name="Seuylemezian A."/>
            <person name="Vaishampayan P."/>
        </authorList>
    </citation>
    <scope>NUCLEOTIDE SEQUENCE [LARGE SCALE GENOMIC DNA]</scope>
    <source>
        <strain evidence="3 4">MER 54</strain>
    </source>
</reference>
<evidence type="ECO:0000259" key="2">
    <source>
        <dbReference type="SMART" id="SM00014"/>
    </source>
</evidence>
<feature type="transmembrane region" description="Helical" evidence="1">
    <location>
        <begin position="150"/>
        <end position="169"/>
    </location>
</feature>
<keyword evidence="1" id="KW-0812">Transmembrane</keyword>
<dbReference type="OrthoDB" id="9789113at2"/>
<gene>
    <name evidence="3" type="ORF">EJQ19_04290</name>
</gene>
<dbReference type="RefSeq" id="WP_126139962.1">
    <property type="nucleotide sequence ID" value="NZ_RXHU01000014.1"/>
</dbReference>
<evidence type="ECO:0000256" key="1">
    <source>
        <dbReference type="SAM" id="Phobius"/>
    </source>
</evidence>
<dbReference type="InterPro" id="IPR000326">
    <property type="entry name" value="PAP2/HPO"/>
</dbReference>
<keyword evidence="1" id="KW-0472">Membrane</keyword>
<dbReference type="Proteomes" id="UP000276128">
    <property type="component" value="Unassembled WGS sequence"/>
</dbReference>
<dbReference type="PANTHER" id="PTHR14969:SF13">
    <property type="entry name" value="AT30094P"/>
    <property type="match status" value="1"/>
</dbReference>
<proteinExistence type="predicted"/>
<comment type="caution">
    <text evidence="3">The sequence shown here is derived from an EMBL/GenBank/DDBJ whole genome shotgun (WGS) entry which is preliminary data.</text>
</comment>
<feature type="transmembrane region" description="Helical" evidence="1">
    <location>
        <begin position="127"/>
        <end position="144"/>
    </location>
</feature>
<dbReference type="GO" id="GO:0005886">
    <property type="term" value="C:plasma membrane"/>
    <property type="evidence" value="ECO:0007669"/>
    <property type="project" value="InterPro"/>
</dbReference>
<dbReference type="Gene3D" id="1.20.144.10">
    <property type="entry name" value="Phosphatidic acid phosphatase type 2/haloperoxidase"/>
    <property type="match status" value="1"/>
</dbReference>
<dbReference type="SUPFAM" id="SSF48317">
    <property type="entry name" value="Acid phosphatase/Vanadium-dependent haloperoxidase"/>
    <property type="match status" value="1"/>
</dbReference>
<dbReference type="InterPro" id="IPR033879">
    <property type="entry name" value="UPP_Pase"/>
</dbReference>
<dbReference type="EMBL" id="RXHU01000014">
    <property type="protein sequence ID" value="RTE10962.1"/>
    <property type="molecule type" value="Genomic_DNA"/>
</dbReference>
<accession>A0A430JIX7</accession>
<dbReference type="PANTHER" id="PTHR14969">
    <property type="entry name" value="SPHINGOSINE-1-PHOSPHATE PHOSPHOHYDROLASE"/>
    <property type="match status" value="1"/>
</dbReference>
<dbReference type="CDD" id="cd03385">
    <property type="entry name" value="PAP2_BcrC_like"/>
    <property type="match status" value="1"/>
</dbReference>
<evidence type="ECO:0000313" key="4">
    <source>
        <dbReference type="Proteomes" id="UP000276128"/>
    </source>
</evidence>
<organism evidence="3 4">
    <name type="scientific">Paenibacillus whitsoniae</name>
    <dbReference type="NCBI Taxonomy" id="2496558"/>
    <lineage>
        <taxon>Bacteria</taxon>
        <taxon>Bacillati</taxon>
        <taxon>Bacillota</taxon>
        <taxon>Bacilli</taxon>
        <taxon>Bacillales</taxon>
        <taxon>Paenibacillaceae</taxon>
        <taxon>Paenibacillus</taxon>
    </lineage>
</organism>
<keyword evidence="4" id="KW-1185">Reference proteome</keyword>
<sequence length="199" mass="22572">MSFTEIDYHVFQAINQLGNNFSVLNPLMKILASKAEYVFDIGVVMYWFTRQEKHRRMVAQSLFSASIALAISGILGHFFYRDRPFVTHAVLQLIPHPANASFPSDHATAAFVIATSIWIFSRRSGYIWLLLAASIAFSRIWTGVHYPSDIISGAVIGVLTALLVNQLFLRSEKALKFLKVLIHGYEIVESKVWRKKIRA</sequence>
<protein>
    <submittedName>
        <fullName evidence="3">Undecaprenyl-diphosphatase</fullName>
    </submittedName>
</protein>
<name>A0A430JIX7_9BACL</name>
<feature type="domain" description="Phosphatidic acid phosphatase type 2/haloperoxidase" evidence="2">
    <location>
        <begin position="58"/>
        <end position="165"/>
    </location>
</feature>
<feature type="transmembrane region" description="Helical" evidence="1">
    <location>
        <begin position="61"/>
        <end position="80"/>
    </location>
</feature>
<evidence type="ECO:0000313" key="3">
    <source>
        <dbReference type="EMBL" id="RTE10962.1"/>
    </source>
</evidence>
<dbReference type="InterPro" id="IPR036938">
    <property type="entry name" value="PAP2/HPO_sf"/>
</dbReference>